<dbReference type="SUPFAM" id="SSF49373">
    <property type="entry name" value="Invasin/intimin cell-adhesion fragments"/>
    <property type="match status" value="3"/>
</dbReference>
<accession>A0A9D1Q1L2</accession>
<dbReference type="Gene3D" id="3.80.10.10">
    <property type="entry name" value="Ribonuclease Inhibitor"/>
    <property type="match status" value="4"/>
</dbReference>
<dbReference type="Pfam" id="PF09479">
    <property type="entry name" value="Flg_new"/>
    <property type="match status" value="1"/>
</dbReference>
<evidence type="ECO:0000256" key="3">
    <source>
        <dbReference type="SAM" id="SignalP"/>
    </source>
</evidence>
<feature type="compositionally biased region" description="Acidic residues" evidence="2">
    <location>
        <begin position="60"/>
        <end position="71"/>
    </location>
</feature>
<dbReference type="Gene3D" id="2.60.40.4270">
    <property type="entry name" value="Listeria-Bacteroides repeat domain"/>
    <property type="match status" value="2"/>
</dbReference>
<sequence>MSKRKLLIIILLALSATLLLVCAAFFAACGDDKTLGDGQNTEQGGEYPNHGNDSGIVPGGDDEPGTDPDDDKDVAVISVALNEDSLALEVGENYTLVATVSPSNATDNTISWSSADPYVASVSGGKITAKSEGATTITATAHNGKSASCTVIVNDLAPEVIEVTSVSLNKTSLTLEIGASETLTATVLPGNATDKSVTWTSSDPSVATVVNGKVTAIGNGTATIIVTTNNGKTAFCTVAVSEPAPEVIEVTSVSLDKTSLMFEIGESETLTAIVLPNDATDKSVTWTSSDQSVATVAGGKITAVGRGTATIAATSHNGKTAICEVTVKTALPEITQVEGAMINGTDIYMFVDHTTNSVALLNRVTVSSGKWSLYSDILGQNKIPTKIAAGSNGKLLNGDNVFYIMLEDENGDLAEVYTLTIYRSYAVTVSYYNHKNVLMYSETAYTGYEYALNYDYTTPGYTFHDWTENGAIYQTRILWDELSLYADMRANSYTVELDANGGTVSADEQEVTYDTARPLPVPERMGYTFLGWYSKEIRFTDEYGQPLPVWQLTEDKSLTAKWKINKYDVAVEYDDNVGTVTGVGTYDYATEITCTASAPILGYTFSGWYLNGELVTTENTYCFVLGANDVTLLAKYELTKEMSVFTFTSTTTSCIITGIKDKTAKEIVVPDYVTEIEEGAFSGCASLESITLPFVGGSASATNASASTLFGYIFGTSSYTGGTGTTQYYANSYYTSSYYGYYYIPTSLRSVTITGGNLFYGAFYDCSGLTSVTIGNDVTSIESSAFERCRRLTNVYITDLSAWCRISFSNFHSNPLSYAQNLYLNGELVTDLVIPSDITSIGKYVFGGYSRLTSVKIHDRVTSIYGAFYNCDGLKRVNITDMAAWCSISLSAATDNPLYYAGNLYLNGKLVTKLVIPDGVEKIAFAAFYGCRSFTSVNIPNSVTNIEKYAFSDCSSLISVTIPDSVKSLGSYAFQNCSNLTDMTIGKCVTSIGNYAFYGCRMLTTIYYNAIAIDDLTSANYIFCDAGDDTGITIVFGDTVKTIPAYLFYVSYSSYRPNLISVTIGSNVTRIGSSAFEGCHGLTKVHITDIAAWCAIEFNNSTANPLYYAHNLYLSGKLITDLIIPNSVTSIGNYTFYNCSGLTSTTIPDSVISIGNYAFEGCSGLINVTIGNSVTRIGEHAFYNCVGITQINYNAISVNNSSSSSAVFVNAGSNSNGITVVFGDDVQTIPAYLFTESRYIISVTIGNGVTNIEKSAFSGCSGLTSVMISGSVTNIGDSAFSSCNGLTSITIPDSVKSIGSYAFRG</sequence>
<dbReference type="InterPro" id="IPR003343">
    <property type="entry name" value="Big_2"/>
</dbReference>
<keyword evidence="3" id="KW-0732">Signal</keyword>
<dbReference type="SMART" id="SM00635">
    <property type="entry name" value="BID_2"/>
    <property type="match status" value="3"/>
</dbReference>
<comment type="caution">
    <text evidence="5">The sequence shown here is derived from an EMBL/GenBank/DDBJ whole genome shotgun (WGS) entry which is preliminary data.</text>
</comment>
<organism evidence="5 6">
    <name type="scientific">Candidatus Protoclostridium stercorigallinarum</name>
    <dbReference type="NCBI Taxonomy" id="2838741"/>
    <lineage>
        <taxon>Bacteria</taxon>
        <taxon>Bacillati</taxon>
        <taxon>Bacillota</taxon>
        <taxon>Clostridia</taxon>
        <taxon>Candidatus Protoclostridium</taxon>
    </lineage>
</organism>
<dbReference type="Pfam" id="PF13306">
    <property type="entry name" value="LRR_5"/>
    <property type="match status" value="7"/>
</dbReference>
<dbReference type="PROSITE" id="PS51257">
    <property type="entry name" value="PROKAR_LIPOPROTEIN"/>
    <property type="match status" value="1"/>
</dbReference>
<dbReference type="Gene3D" id="2.60.40.1080">
    <property type="match status" value="3"/>
</dbReference>
<dbReference type="EMBL" id="DXHS01000070">
    <property type="protein sequence ID" value="HIW02582.1"/>
    <property type="molecule type" value="Genomic_DNA"/>
</dbReference>
<feature type="region of interest" description="Disordered" evidence="2">
    <location>
        <begin position="37"/>
        <end position="71"/>
    </location>
</feature>
<dbReference type="InterPro" id="IPR026906">
    <property type="entry name" value="LRR_5"/>
</dbReference>
<dbReference type="InterPro" id="IPR044060">
    <property type="entry name" value="Bacterial_rp_domain"/>
</dbReference>
<dbReference type="InterPro" id="IPR053139">
    <property type="entry name" value="Surface_bspA-like"/>
</dbReference>
<dbReference type="PANTHER" id="PTHR45661:SF3">
    <property type="entry name" value="IG-LIKE DOMAIN-CONTAINING PROTEIN"/>
    <property type="match status" value="1"/>
</dbReference>
<dbReference type="InterPro" id="IPR032675">
    <property type="entry name" value="LRR_dom_sf"/>
</dbReference>
<reference evidence="5" key="1">
    <citation type="journal article" date="2021" name="PeerJ">
        <title>Extensive microbial diversity within the chicken gut microbiome revealed by metagenomics and culture.</title>
        <authorList>
            <person name="Gilroy R."/>
            <person name="Ravi A."/>
            <person name="Getino M."/>
            <person name="Pursley I."/>
            <person name="Horton D.L."/>
            <person name="Alikhan N.F."/>
            <person name="Baker D."/>
            <person name="Gharbi K."/>
            <person name="Hall N."/>
            <person name="Watson M."/>
            <person name="Adriaenssens E.M."/>
            <person name="Foster-Nyarko E."/>
            <person name="Jarju S."/>
            <person name="Secka A."/>
            <person name="Antonio M."/>
            <person name="Oren A."/>
            <person name="Chaudhuri R.R."/>
            <person name="La Ragione R."/>
            <person name="Hildebrand F."/>
            <person name="Pallen M.J."/>
        </authorList>
    </citation>
    <scope>NUCLEOTIDE SEQUENCE</scope>
    <source>
        <strain evidence="5">12435</strain>
    </source>
</reference>
<comment type="subcellular location">
    <subcellularLocation>
        <location evidence="1">Cell envelope</location>
    </subcellularLocation>
</comment>
<protein>
    <submittedName>
        <fullName evidence="5">Leucine-rich repeat protein</fullName>
    </submittedName>
</protein>
<dbReference type="Pfam" id="PF02368">
    <property type="entry name" value="Big_2"/>
    <property type="match status" value="3"/>
</dbReference>
<gene>
    <name evidence="5" type="ORF">H9892_04515</name>
</gene>
<dbReference type="Proteomes" id="UP000823990">
    <property type="component" value="Unassembled WGS sequence"/>
</dbReference>
<feature type="domain" description="BIG2" evidence="4">
    <location>
        <begin position="249"/>
        <end position="324"/>
    </location>
</feature>
<evidence type="ECO:0000259" key="4">
    <source>
        <dbReference type="SMART" id="SM00635"/>
    </source>
</evidence>
<evidence type="ECO:0000256" key="2">
    <source>
        <dbReference type="SAM" id="MobiDB-lite"/>
    </source>
</evidence>
<dbReference type="InterPro" id="IPR042229">
    <property type="entry name" value="Listeria/Bacterioides_rpt_sf"/>
</dbReference>
<dbReference type="NCBIfam" id="TIGR02543">
    <property type="entry name" value="List_Bact_rpt"/>
    <property type="match status" value="1"/>
</dbReference>
<evidence type="ECO:0000313" key="5">
    <source>
        <dbReference type="EMBL" id="HIW02582.1"/>
    </source>
</evidence>
<feature type="domain" description="BIG2" evidence="4">
    <location>
        <begin position="75"/>
        <end position="151"/>
    </location>
</feature>
<evidence type="ECO:0000256" key="1">
    <source>
        <dbReference type="ARBA" id="ARBA00004196"/>
    </source>
</evidence>
<feature type="chain" id="PRO_5039127154" evidence="3">
    <location>
        <begin position="28"/>
        <end position="1305"/>
    </location>
</feature>
<dbReference type="SUPFAM" id="SSF52058">
    <property type="entry name" value="L domain-like"/>
    <property type="match status" value="2"/>
</dbReference>
<dbReference type="InterPro" id="IPR008964">
    <property type="entry name" value="Invasin/intimin_cell_adhesion"/>
</dbReference>
<reference evidence="5" key="2">
    <citation type="submission" date="2021-04" db="EMBL/GenBank/DDBJ databases">
        <authorList>
            <person name="Gilroy R."/>
        </authorList>
    </citation>
    <scope>NUCLEOTIDE SEQUENCE</scope>
    <source>
        <strain evidence="5">12435</strain>
    </source>
</reference>
<proteinExistence type="predicted"/>
<name>A0A9D1Q1L2_9FIRM</name>
<dbReference type="GO" id="GO:0030313">
    <property type="term" value="C:cell envelope"/>
    <property type="evidence" value="ECO:0007669"/>
    <property type="project" value="UniProtKB-SubCell"/>
</dbReference>
<evidence type="ECO:0000313" key="6">
    <source>
        <dbReference type="Proteomes" id="UP000823990"/>
    </source>
</evidence>
<dbReference type="Gene3D" id="3.40.50.12480">
    <property type="match status" value="1"/>
</dbReference>
<dbReference type="Pfam" id="PF18998">
    <property type="entry name" value="Flg_new_2"/>
    <property type="match status" value="1"/>
</dbReference>
<dbReference type="PANTHER" id="PTHR45661">
    <property type="entry name" value="SURFACE ANTIGEN"/>
    <property type="match status" value="1"/>
</dbReference>
<feature type="signal peptide" evidence="3">
    <location>
        <begin position="1"/>
        <end position="27"/>
    </location>
</feature>
<dbReference type="InterPro" id="IPR013378">
    <property type="entry name" value="InlB-like_B-rpt"/>
</dbReference>
<feature type="domain" description="BIG2" evidence="4">
    <location>
        <begin position="162"/>
        <end position="237"/>
    </location>
</feature>